<evidence type="ECO:0008006" key="3">
    <source>
        <dbReference type="Google" id="ProtNLM"/>
    </source>
</evidence>
<organism evidence="1 2">
    <name type="scientific">Clostridium butyricum</name>
    <dbReference type="NCBI Taxonomy" id="1492"/>
    <lineage>
        <taxon>Bacteria</taxon>
        <taxon>Bacillati</taxon>
        <taxon>Bacillota</taxon>
        <taxon>Clostridia</taxon>
        <taxon>Eubacteriales</taxon>
        <taxon>Clostridiaceae</taxon>
        <taxon>Clostridium</taxon>
    </lineage>
</organism>
<dbReference type="EMBL" id="LRDH01000123">
    <property type="protein sequence ID" value="PPV13340.1"/>
    <property type="molecule type" value="Genomic_DNA"/>
</dbReference>
<accession>A0A2S7F8K9</accession>
<gene>
    <name evidence="1" type="ORF">AWN73_16655</name>
</gene>
<sequence>MPGIWNINNGYNMNTRKVSSKLTFEVGEKFTGRIVDKGDGKDVTIKLSDGWQFIAELDGKVNLDDIKLVKFQVDGFENGKLKLKLVKGDTSNNNVDEGDENFQEVVEKEGLSKEDVELLKKMVKHNFSLSKENINEIKTILQFSEKIQCDPDELDAFLEKYIASKGIDINSDQGKAMKEILTKFISEFKNMSEEDILTFIENNIDFTQDNIESFNKLFKGDSSIEKILLSIKEKLNASDIELSAKDIQINDTTKQPIHQEKSDNNSLNTAAFSKVYAEHDPSNNKINVLEILKTLAGDSAIEGENVLDKSIMEKLNDKNISQSIKDIVGDTALSEDKPKTQASSLIESTNKARVEDILSKAEGKDVKLTDTEFKKITEIVQNKTNIEKPDIKEIVKNDIFKGSAEAITLKNDPSVQEKSFVMPKKAENTNSFISNLINTVDDENRVDSIKNEIRSKIDNVKDVVKELLANTSTQESVSGKITNLIKENINDIKVFNSISNEYYCLNFDISGQMNKYPCQLIIKDNRKEGKKIDTTNTKMVLSIKTSNLGEVDGYLTMRENRIDVNLKCDDKYTVVLDNHKKGLIDGLATLGVYVSVKVDAKEQRADIVSTRAFFNDVTISAIDTKV</sequence>
<dbReference type="AlphaFoldDB" id="A0A2S7F8K9"/>
<reference evidence="1 2" key="1">
    <citation type="submission" date="2016-01" db="EMBL/GenBank/DDBJ databases">
        <title>Characterization of the Clostridium difficile lineages that are prevalent in Hong Kong and China.</title>
        <authorList>
            <person name="Kwok J.S.-L."/>
            <person name="Lam W.-Y."/>
            <person name="Ip M."/>
            <person name="Chan T.-F."/>
            <person name="Hawkey P.M."/>
            <person name="Tsui S.K.-W."/>
        </authorList>
    </citation>
    <scope>NUCLEOTIDE SEQUENCE [LARGE SCALE GENOMIC DNA]</scope>
    <source>
        <strain evidence="1 2">300064</strain>
    </source>
</reference>
<evidence type="ECO:0000313" key="1">
    <source>
        <dbReference type="EMBL" id="PPV13340.1"/>
    </source>
</evidence>
<proteinExistence type="predicted"/>
<comment type="caution">
    <text evidence="1">The sequence shown here is derived from an EMBL/GenBank/DDBJ whole genome shotgun (WGS) entry which is preliminary data.</text>
</comment>
<dbReference type="OrthoDB" id="1936401at2"/>
<evidence type="ECO:0000313" key="2">
    <source>
        <dbReference type="Proteomes" id="UP000238081"/>
    </source>
</evidence>
<dbReference type="Proteomes" id="UP000238081">
    <property type="component" value="Unassembled WGS sequence"/>
</dbReference>
<protein>
    <recommendedName>
        <fullName evidence="3">Flagellar hook-length control protein FliK</fullName>
    </recommendedName>
</protein>
<dbReference type="KEGG" id="cbut:ATN24_15640"/>
<name>A0A2S7F8K9_CLOBU</name>
<dbReference type="RefSeq" id="WP_043662224.1">
    <property type="nucleotide sequence ID" value="NZ_BTGE01000030.1"/>
</dbReference>